<reference evidence="2 3" key="1">
    <citation type="journal article" date="2016" name="Nat. Commun.">
        <title>Thousands of microbial genomes shed light on interconnected biogeochemical processes in an aquifer system.</title>
        <authorList>
            <person name="Anantharaman K."/>
            <person name="Brown C.T."/>
            <person name="Hug L.A."/>
            <person name="Sharon I."/>
            <person name="Castelle C.J."/>
            <person name="Probst A.J."/>
            <person name="Thomas B.C."/>
            <person name="Singh A."/>
            <person name="Wilkins M.J."/>
            <person name="Karaoz U."/>
            <person name="Brodie E.L."/>
            <person name="Williams K.H."/>
            <person name="Hubbard S.S."/>
            <person name="Banfield J.F."/>
        </authorList>
    </citation>
    <scope>NUCLEOTIDE SEQUENCE [LARGE SCALE GENOMIC DNA]</scope>
</reference>
<evidence type="ECO:0000313" key="3">
    <source>
        <dbReference type="Proteomes" id="UP000176800"/>
    </source>
</evidence>
<comment type="caution">
    <text evidence="2">The sequence shown here is derived from an EMBL/GenBank/DDBJ whole genome shotgun (WGS) entry which is preliminary data.</text>
</comment>
<dbReference type="AlphaFoldDB" id="A0A1G2U3V4"/>
<organism evidence="2 3">
    <name type="scientific">Candidatus Zambryskibacteria bacterium RIFCSPLOWO2_01_FULL_45_21</name>
    <dbReference type="NCBI Taxonomy" id="1802761"/>
    <lineage>
        <taxon>Bacteria</taxon>
        <taxon>Candidatus Zambryskiibacteriota</taxon>
    </lineage>
</organism>
<accession>A0A1G2U3V4</accession>
<protein>
    <submittedName>
        <fullName evidence="2">Uncharacterized protein</fullName>
    </submittedName>
</protein>
<dbReference type="Proteomes" id="UP000176800">
    <property type="component" value="Unassembled WGS sequence"/>
</dbReference>
<keyword evidence="1" id="KW-0812">Transmembrane</keyword>
<dbReference type="EMBL" id="MHWE01000010">
    <property type="protein sequence ID" value="OHB04183.1"/>
    <property type="molecule type" value="Genomic_DNA"/>
</dbReference>
<keyword evidence="1" id="KW-1133">Transmembrane helix</keyword>
<evidence type="ECO:0000313" key="2">
    <source>
        <dbReference type="EMBL" id="OHB04183.1"/>
    </source>
</evidence>
<name>A0A1G2U3V4_9BACT</name>
<evidence type="ECO:0000256" key="1">
    <source>
        <dbReference type="SAM" id="Phobius"/>
    </source>
</evidence>
<keyword evidence="1" id="KW-0472">Membrane</keyword>
<gene>
    <name evidence="2" type="ORF">A3B14_02110</name>
</gene>
<feature type="transmembrane region" description="Helical" evidence="1">
    <location>
        <begin position="34"/>
        <end position="61"/>
    </location>
</feature>
<proteinExistence type="predicted"/>
<sequence>MERNTVGSRGALNHEYCRSESLGWMRILIVLIEYPFFVFLTALGVVAFFLLGSILVVVFGWRNLLSDARESTDSLFWTDS</sequence>